<feature type="region of interest" description="Disordered" evidence="1">
    <location>
        <begin position="1"/>
        <end position="74"/>
    </location>
</feature>
<accession>A0A6J4I8U8</accession>
<dbReference type="EMBL" id="CADCTP010000154">
    <property type="protein sequence ID" value="CAA9245608.1"/>
    <property type="molecule type" value="Genomic_DNA"/>
</dbReference>
<feature type="compositionally biased region" description="Low complexity" evidence="1">
    <location>
        <begin position="16"/>
        <end position="28"/>
    </location>
</feature>
<feature type="compositionally biased region" description="Basic residues" evidence="1">
    <location>
        <begin position="142"/>
        <end position="159"/>
    </location>
</feature>
<evidence type="ECO:0000313" key="2">
    <source>
        <dbReference type="EMBL" id="CAA9245608.1"/>
    </source>
</evidence>
<evidence type="ECO:0000256" key="1">
    <source>
        <dbReference type="SAM" id="MobiDB-lite"/>
    </source>
</evidence>
<feature type="compositionally biased region" description="Low complexity" evidence="1">
    <location>
        <begin position="237"/>
        <end position="248"/>
    </location>
</feature>
<protein>
    <submittedName>
        <fullName evidence="2">DegV family protein</fullName>
    </submittedName>
</protein>
<feature type="compositionally biased region" description="Basic residues" evidence="1">
    <location>
        <begin position="259"/>
        <end position="276"/>
    </location>
</feature>
<gene>
    <name evidence="2" type="ORF">AVDCRST_MAG41-1681</name>
</gene>
<feature type="non-terminal residue" evidence="2">
    <location>
        <position position="276"/>
    </location>
</feature>
<feature type="non-terminal residue" evidence="2">
    <location>
        <position position="1"/>
    </location>
</feature>
<name>A0A6J4I8U8_9ACTN</name>
<feature type="region of interest" description="Disordered" evidence="1">
    <location>
        <begin position="91"/>
        <end position="276"/>
    </location>
</feature>
<dbReference type="AlphaFoldDB" id="A0A6J4I8U8"/>
<sequence length="276" mass="29301">GDRLDRLSAGRDRRPALGPGRAAAGRAGRPVRGRGHRGDPGRGGGLAGLLGSRQHLPAHPGGVRRGLPGGARRRRLRRGVAAPVPGAVRHLGLGPARGRRGRRRACPGGRLPLRRHGPRLRRARGGGGGRRRRHAAGGLRRGGGHRRAHDHPVLRRHPRTPAPRWPDRRRAGAAGHRAVDEAHPARPGGPYRPAGEGPDHQQGHRPARGAGRGRRGRPARGRRRAASGRGRAGRGAGRPAAVAAAGHRAVLHLGDRGGRRGARRPRCPRRGRRPAL</sequence>
<feature type="compositionally biased region" description="Basic and acidic residues" evidence="1">
    <location>
        <begin position="1"/>
        <end position="15"/>
    </location>
</feature>
<feature type="compositionally biased region" description="Low complexity" evidence="1">
    <location>
        <begin position="185"/>
        <end position="196"/>
    </location>
</feature>
<feature type="compositionally biased region" description="Basic residues" evidence="1">
    <location>
        <begin position="112"/>
        <end position="135"/>
    </location>
</feature>
<organism evidence="2">
    <name type="scientific">uncultured Mycobacteriales bacterium</name>
    <dbReference type="NCBI Taxonomy" id="581187"/>
    <lineage>
        <taxon>Bacteria</taxon>
        <taxon>Bacillati</taxon>
        <taxon>Actinomycetota</taxon>
        <taxon>Actinomycetes</taxon>
        <taxon>Mycobacteriales</taxon>
        <taxon>environmental samples</taxon>
    </lineage>
</organism>
<reference evidence="2" key="1">
    <citation type="submission" date="2020-02" db="EMBL/GenBank/DDBJ databases">
        <authorList>
            <person name="Meier V. D."/>
        </authorList>
    </citation>
    <scope>NUCLEOTIDE SEQUENCE</scope>
    <source>
        <strain evidence="2">AVDCRST_MAG41</strain>
    </source>
</reference>
<feature type="compositionally biased region" description="Basic residues" evidence="1">
    <location>
        <begin position="203"/>
        <end position="226"/>
    </location>
</feature>
<proteinExistence type="predicted"/>